<proteinExistence type="inferred from homology"/>
<dbReference type="Pfam" id="PF12729">
    <property type="entry name" value="4HB_MCP_1"/>
    <property type="match status" value="1"/>
</dbReference>
<sequence>MKLSHLNIAPRLALGFGAVIALLMLQVGLSYAHMHSLADELSLIGADRYPKVAQAQRIKDGVNATAQRLCNLLLMTEPAAVAAERAGIVRSAADLDTAFGALEHLSAGEQDKSQLEVLQAGFVSQRQRFLAALDQQQPAQALAILLQDVRPAQLRYAERLDALIERQTKLMADDELSAEHETTVATTQLLALAAVAAALAAGIGVLISRSVTTPLARAVRLAERVADGDLSCKIESGGRDETARLLQALAAMNERLAALVRQVRDGAAAIATASAEIESGNLDLSARTEQQAGALEETASSMEELTSTVQQNADNARHANQLAVTASGVAERSGAVVVQVVDTMGAIQASSAKMADIISVIDGIAFQTNILALNAAVEAARAGEQGRGFAVVASEVRNLAHRSAAAAKEIKSLIGASQAQIDSGGSLAKQAGDTMQEVVACVRRVTGIMGEIQAASQEQRAGIEQINQAVTEMDSVTQQNAALVEQAAAASGALREQAAALATTIEVFKLDAAETPRPPRAVPAGRPRAAVLALA</sequence>
<dbReference type="PRINTS" id="PR00260">
    <property type="entry name" value="CHEMTRNSDUCR"/>
</dbReference>
<dbReference type="InterPro" id="IPR003660">
    <property type="entry name" value="HAMP_dom"/>
</dbReference>
<dbReference type="Gene3D" id="1.10.287.950">
    <property type="entry name" value="Methyl-accepting chemotaxis protein"/>
    <property type="match status" value="1"/>
</dbReference>
<dbReference type="PANTHER" id="PTHR43531:SF14">
    <property type="entry name" value="METHYL-ACCEPTING CHEMOTAXIS PROTEIN I-RELATED"/>
    <property type="match status" value="1"/>
</dbReference>
<evidence type="ECO:0000256" key="1">
    <source>
        <dbReference type="ARBA" id="ARBA00004370"/>
    </source>
</evidence>
<comment type="subcellular location">
    <subcellularLocation>
        <location evidence="1">Membrane</location>
    </subcellularLocation>
</comment>
<dbReference type="InterPro" id="IPR051310">
    <property type="entry name" value="MCP_chemotaxis"/>
</dbReference>
<comment type="caution">
    <text evidence="7">The sequence shown here is derived from an EMBL/GenBank/DDBJ whole genome shotgun (WGS) entry which is preliminary data.</text>
</comment>
<dbReference type="CDD" id="cd06225">
    <property type="entry name" value="HAMP"/>
    <property type="match status" value="1"/>
</dbReference>
<dbReference type="FunFam" id="1.10.287.950:FF:000001">
    <property type="entry name" value="Methyl-accepting chemotaxis sensory transducer"/>
    <property type="match status" value="1"/>
</dbReference>
<feature type="domain" description="HAMP" evidence="6">
    <location>
        <begin position="209"/>
        <end position="261"/>
    </location>
</feature>
<feature type="domain" description="Methyl-accepting transducer" evidence="5">
    <location>
        <begin position="266"/>
        <end position="495"/>
    </location>
</feature>
<dbReference type="PANTHER" id="PTHR43531">
    <property type="entry name" value="PROTEIN ICFG"/>
    <property type="match status" value="1"/>
</dbReference>
<dbReference type="SUPFAM" id="SSF58104">
    <property type="entry name" value="Methyl-accepting chemotaxis protein (MCP) signaling domain"/>
    <property type="match status" value="1"/>
</dbReference>
<dbReference type="EMBL" id="WWCU01000080">
    <property type="protein sequence ID" value="MYN11425.1"/>
    <property type="molecule type" value="Genomic_DNA"/>
</dbReference>
<reference evidence="7 8" key="1">
    <citation type="submission" date="2019-12" db="EMBL/GenBank/DDBJ databases">
        <title>Novel species isolated from a subtropical stream in China.</title>
        <authorList>
            <person name="Lu H."/>
        </authorList>
    </citation>
    <scope>NUCLEOTIDE SEQUENCE [LARGE SCALE GENOMIC DNA]</scope>
    <source>
        <strain evidence="7 8">FT127W</strain>
    </source>
</reference>
<evidence type="ECO:0000256" key="2">
    <source>
        <dbReference type="ARBA" id="ARBA00022481"/>
    </source>
</evidence>
<evidence type="ECO:0000256" key="3">
    <source>
        <dbReference type="ARBA" id="ARBA00029447"/>
    </source>
</evidence>
<dbReference type="CDD" id="cd19411">
    <property type="entry name" value="MCP2201-like_sensor"/>
    <property type="match status" value="1"/>
</dbReference>
<keyword evidence="8" id="KW-1185">Reference proteome</keyword>
<dbReference type="Pfam" id="PF00015">
    <property type="entry name" value="MCPsignal"/>
    <property type="match status" value="1"/>
</dbReference>
<dbReference type="GO" id="GO:0006935">
    <property type="term" value="P:chemotaxis"/>
    <property type="evidence" value="ECO:0007669"/>
    <property type="project" value="InterPro"/>
</dbReference>
<dbReference type="SMART" id="SM00283">
    <property type="entry name" value="MA"/>
    <property type="match status" value="1"/>
</dbReference>
<dbReference type="SMART" id="SM00304">
    <property type="entry name" value="HAMP"/>
    <property type="match status" value="1"/>
</dbReference>
<name>A0A7X4KQY6_9BURK</name>
<accession>A0A7X4KQY6</accession>
<dbReference type="PROSITE" id="PS50111">
    <property type="entry name" value="CHEMOTAXIS_TRANSDUC_2"/>
    <property type="match status" value="1"/>
</dbReference>
<comment type="similarity">
    <text evidence="3">Belongs to the methyl-accepting chemotaxis (MCP) protein family.</text>
</comment>
<dbReference type="PROSITE" id="PS50885">
    <property type="entry name" value="HAMP"/>
    <property type="match status" value="1"/>
</dbReference>
<dbReference type="InterPro" id="IPR047347">
    <property type="entry name" value="YvaQ-like_sensor"/>
</dbReference>
<dbReference type="GO" id="GO:0005886">
    <property type="term" value="C:plasma membrane"/>
    <property type="evidence" value="ECO:0007669"/>
    <property type="project" value="TreeGrafter"/>
</dbReference>
<evidence type="ECO:0000313" key="7">
    <source>
        <dbReference type="EMBL" id="MYN11425.1"/>
    </source>
</evidence>
<dbReference type="InterPro" id="IPR024478">
    <property type="entry name" value="HlyB_4HB_MCP"/>
</dbReference>
<protein>
    <submittedName>
        <fullName evidence="7">HAMP domain-containing protein</fullName>
    </submittedName>
</protein>
<dbReference type="Proteomes" id="UP000450676">
    <property type="component" value="Unassembled WGS sequence"/>
</dbReference>
<evidence type="ECO:0000256" key="4">
    <source>
        <dbReference type="PROSITE-ProRule" id="PRU00284"/>
    </source>
</evidence>
<dbReference type="GO" id="GO:0007165">
    <property type="term" value="P:signal transduction"/>
    <property type="evidence" value="ECO:0007669"/>
    <property type="project" value="UniProtKB-KW"/>
</dbReference>
<keyword evidence="4" id="KW-0807">Transducer</keyword>
<dbReference type="AlphaFoldDB" id="A0A7X4KQY6"/>
<evidence type="ECO:0000259" key="6">
    <source>
        <dbReference type="PROSITE" id="PS50885"/>
    </source>
</evidence>
<keyword evidence="2" id="KW-0488">Methylation</keyword>
<dbReference type="GO" id="GO:0004888">
    <property type="term" value="F:transmembrane signaling receptor activity"/>
    <property type="evidence" value="ECO:0007669"/>
    <property type="project" value="InterPro"/>
</dbReference>
<dbReference type="Pfam" id="PF00672">
    <property type="entry name" value="HAMP"/>
    <property type="match status" value="1"/>
</dbReference>
<gene>
    <name evidence="7" type="ORF">GTP77_29380</name>
</gene>
<dbReference type="CDD" id="cd11386">
    <property type="entry name" value="MCP_signal"/>
    <property type="match status" value="1"/>
</dbReference>
<dbReference type="InterPro" id="IPR004090">
    <property type="entry name" value="Chemotax_Me-accpt_rcpt"/>
</dbReference>
<organism evidence="7 8">
    <name type="scientific">Pseudoduganella aquatica</name>
    <dbReference type="NCBI Taxonomy" id="2660641"/>
    <lineage>
        <taxon>Bacteria</taxon>
        <taxon>Pseudomonadati</taxon>
        <taxon>Pseudomonadota</taxon>
        <taxon>Betaproteobacteria</taxon>
        <taxon>Burkholderiales</taxon>
        <taxon>Oxalobacteraceae</taxon>
        <taxon>Telluria group</taxon>
        <taxon>Pseudoduganella</taxon>
    </lineage>
</organism>
<dbReference type="RefSeq" id="WP_161075686.1">
    <property type="nucleotide sequence ID" value="NZ_WWCU01000080.1"/>
</dbReference>
<dbReference type="InterPro" id="IPR004089">
    <property type="entry name" value="MCPsignal_dom"/>
</dbReference>
<evidence type="ECO:0000259" key="5">
    <source>
        <dbReference type="PROSITE" id="PS50111"/>
    </source>
</evidence>
<evidence type="ECO:0000313" key="8">
    <source>
        <dbReference type="Proteomes" id="UP000450676"/>
    </source>
</evidence>